<reference evidence="4 5" key="1">
    <citation type="journal article" date="2015" name="Genome Biol. Evol.">
        <title>Characterization of Three Mycobacterium spp. with Potential Use in Bioremediation by Genome Sequencing and Comparative Genomics.</title>
        <authorList>
            <person name="Das S."/>
            <person name="Pettersson B.M."/>
            <person name="Behra P.R."/>
            <person name="Ramesh M."/>
            <person name="Dasgupta S."/>
            <person name="Bhattacharya A."/>
            <person name="Kirsebom L.A."/>
        </authorList>
    </citation>
    <scope>NUCLEOTIDE SEQUENCE [LARGE SCALE GENOMIC DNA]</scope>
    <source>
        <strain evidence="4 5">DSM 43826</strain>
    </source>
</reference>
<evidence type="ECO:0000313" key="4">
    <source>
        <dbReference type="EMBL" id="KMO78050.1"/>
    </source>
</evidence>
<feature type="transmembrane region" description="Helical" evidence="2">
    <location>
        <begin position="246"/>
        <end position="263"/>
    </location>
</feature>
<dbReference type="PANTHER" id="PTHR31082">
    <property type="entry name" value="PHEROMONE-REGULATED MEMBRANE PROTEIN 10"/>
    <property type="match status" value="1"/>
</dbReference>
<dbReference type="InterPro" id="IPR010619">
    <property type="entry name" value="ThrE-like_N"/>
</dbReference>
<evidence type="ECO:0000256" key="1">
    <source>
        <dbReference type="ARBA" id="ARBA00034125"/>
    </source>
</evidence>
<dbReference type="Pfam" id="PF06738">
    <property type="entry name" value="ThrE"/>
    <property type="match status" value="1"/>
</dbReference>
<dbReference type="PATRIC" id="fig|37916.4.peg.1879"/>
<evidence type="ECO:0000313" key="5">
    <source>
        <dbReference type="Proteomes" id="UP000036513"/>
    </source>
</evidence>
<dbReference type="STRING" id="37916.MCHLDSM_01961"/>
<comment type="similarity">
    <text evidence="1">Belongs to the ThrE exporter (TC 2.A.79) family.</text>
</comment>
<feature type="transmembrane region" description="Helical" evidence="2">
    <location>
        <begin position="180"/>
        <end position="200"/>
    </location>
</feature>
<keyword evidence="2" id="KW-0812">Transmembrane</keyword>
<evidence type="ECO:0000256" key="2">
    <source>
        <dbReference type="SAM" id="Phobius"/>
    </source>
</evidence>
<keyword evidence="2" id="KW-1133">Transmembrane helix</keyword>
<accession>A0A0J6W427</accession>
<name>A0A0J6W427_9MYCO</name>
<dbReference type="InterPro" id="IPR051361">
    <property type="entry name" value="ThrE/Ser_Exporter"/>
</dbReference>
<dbReference type="EMBL" id="JYNL01000020">
    <property type="protein sequence ID" value="KMO78050.1"/>
    <property type="molecule type" value="Genomic_DNA"/>
</dbReference>
<dbReference type="GO" id="GO:0022857">
    <property type="term" value="F:transmembrane transporter activity"/>
    <property type="evidence" value="ECO:0007669"/>
    <property type="project" value="InterPro"/>
</dbReference>
<feature type="transmembrane region" description="Helical" evidence="2">
    <location>
        <begin position="275"/>
        <end position="294"/>
    </location>
</feature>
<dbReference type="Proteomes" id="UP000036513">
    <property type="component" value="Unassembled WGS sequence"/>
</dbReference>
<feature type="transmembrane region" description="Helical" evidence="2">
    <location>
        <begin position="206"/>
        <end position="225"/>
    </location>
</feature>
<dbReference type="AlphaFoldDB" id="A0A0J6W427"/>
<feature type="transmembrane region" description="Helical" evidence="2">
    <location>
        <begin position="149"/>
        <end position="168"/>
    </location>
</feature>
<feature type="transmembrane region" description="Helical" evidence="2">
    <location>
        <begin position="301"/>
        <end position="319"/>
    </location>
</feature>
<gene>
    <name evidence="4" type="ORF">MCHLDSM_01961</name>
</gene>
<feature type="domain" description="Threonine/serine exporter-like N-terminal" evidence="3">
    <location>
        <begin position="21"/>
        <end position="259"/>
    </location>
</feature>
<sequence length="425" mass="43950">MPPVDDLSIDPPGAPVAPTTFLARLGAAMIAAGYPIGTVRQTLATCSERYGVTGEMLVLPNHIQLTGGERADGATMAMKSAEVDLRCDQTFPLAALVGRARRGQISPQDGLAELDRIDAMRPRFPAWAFVVGYTLQSAAFALILQPNPVALGAATVFGFGVGLAALLARRNEPLTQLLPVVAAFTVALCSFTAGRLLHLGEGSLRALAPALVMFLPGTAITLAVIELSTRDMISGSARLIAGAMRLAQLAFGILIAAQVVGLTTSELSVAVVDRFGPWAPWVGCALYAVGLFLYHGPPTRFMGWMLMILFVSYAGQLAGNAALGSYASGFGGGLALALCALFVAGRPNTPSAATLLLPGFWLLVPGSLGFIGVTELIGDNSSGAVAVTLISMISIALGIQAGLLLWGACRQVGATVGGRARYSRA</sequence>
<organism evidence="4 5">
    <name type="scientific">Mycolicibacterium chlorophenolicum</name>
    <dbReference type="NCBI Taxonomy" id="37916"/>
    <lineage>
        <taxon>Bacteria</taxon>
        <taxon>Bacillati</taxon>
        <taxon>Actinomycetota</taxon>
        <taxon>Actinomycetes</taxon>
        <taxon>Mycobacteriales</taxon>
        <taxon>Mycobacteriaceae</taxon>
        <taxon>Mycolicibacterium</taxon>
    </lineage>
</organism>
<feature type="transmembrane region" description="Helical" evidence="2">
    <location>
        <begin position="325"/>
        <end position="343"/>
    </location>
</feature>
<feature type="transmembrane region" description="Helical" evidence="2">
    <location>
        <begin position="124"/>
        <end position="143"/>
    </location>
</feature>
<proteinExistence type="inferred from homology"/>
<keyword evidence="5" id="KW-1185">Reference proteome</keyword>
<keyword evidence="2" id="KW-0472">Membrane</keyword>
<protein>
    <recommendedName>
        <fullName evidence="3">Threonine/serine exporter-like N-terminal domain-containing protein</fullName>
    </recommendedName>
</protein>
<feature type="transmembrane region" description="Helical" evidence="2">
    <location>
        <begin position="355"/>
        <end position="377"/>
    </location>
</feature>
<feature type="transmembrane region" description="Helical" evidence="2">
    <location>
        <begin position="383"/>
        <end position="406"/>
    </location>
</feature>
<evidence type="ECO:0000259" key="3">
    <source>
        <dbReference type="Pfam" id="PF06738"/>
    </source>
</evidence>
<dbReference type="PANTHER" id="PTHR31082:SF4">
    <property type="entry name" value="PHEROMONE-REGULATED MEMBRANE PROTEIN 10"/>
    <property type="match status" value="1"/>
</dbReference>
<comment type="caution">
    <text evidence="4">The sequence shown here is derived from an EMBL/GenBank/DDBJ whole genome shotgun (WGS) entry which is preliminary data.</text>
</comment>